<comment type="caution">
    <text evidence="1">The sequence shown here is derived from an EMBL/GenBank/DDBJ whole genome shotgun (WGS) entry which is preliminary data.</text>
</comment>
<protein>
    <submittedName>
        <fullName evidence="1">Uncharacterized protein</fullName>
    </submittedName>
</protein>
<evidence type="ECO:0000313" key="2">
    <source>
        <dbReference type="Proteomes" id="UP000757900"/>
    </source>
</evidence>
<accession>A0A929MMM4</accession>
<gene>
    <name evidence="1" type="ORF">HXK00_00055</name>
</gene>
<reference evidence="1" key="1">
    <citation type="submission" date="2020-04" db="EMBL/GenBank/DDBJ databases">
        <title>Deep metagenomics examines the oral microbiome during advanced dental caries in children, revealing novel taxa and co-occurrences with host molecules.</title>
        <authorList>
            <person name="Baker J.L."/>
            <person name="Morton J.T."/>
            <person name="Dinis M."/>
            <person name="Alvarez R."/>
            <person name="Tran N.C."/>
            <person name="Knight R."/>
            <person name="Edlund A."/>
        </authorList>
    </citation>
    <scope>NUCLEOTIDE SEQUENCE</scope>
    <source>
        <strain evidence="1">JCVI_23_bin.16</strain>
    </source>
</reference>
<organism evidence="1 2">
    <name type="scientific">Abiotrophia defectiva</name>
    <name type="common">Streptococcus defectivus</name>
    <dbReference type="NCBI Taxonomy" id="46125"/>
    <lineage>
        <taxon>Bacteria</taxon>
        <taxon>Bacillati</taxon>
        <taxon>Bacillota</taxon>
        <taxon>Bacilli</taxon>
        <taxon>Lactobacillales</taxon>
        <taxon>Aerococcaceae</taxon>
        <taxon>Abiotrophia</taxon>
    </lineage>
</organism>
<sequence>MSTKEILYDVTVELSRLVHVPGVVFGNKGISGILSREYEEAFFLTVEDDEIILYTIDKTGDAFGFDNPKQAAKWIAERM</sequence>
<dbReference type="EMBL" id="JABZFV010000001">
    <property type="protein sequence ID" value="MBF0934017.1"/>
    <property type="molecule type" value="Genomic_DNA"/>
</dbReference>
<evidence type="ECO:0000313" key="1">
    <source>
        <dbReference type="EMBL" id="MBF0934017.1"/>
    </source>
</evidence>
<proteinExistence type="predicted"/>
<dbReference type="AlphaFoldDB" id="A0A929MMM4"/>
<name>A0A929MMM4_ABIDE</name>
<dbReference type="Proteomes" id="UP000757900">
    <property type="component" value="Unassembled WGS sequence"/>
</dbReference>